<dbReference type="InterPro" id="IPR003439">
    <property type="entry name" value="ABC_transporter-like_ATP-bd"/>
</dbReference>
<dbReference type="GO" id="GO:0005524">
    <property type="term" value="F:ATP binding"/>
    <property type="evidence" value="ECO:0007669"/>
    <property type="project" value="UniProtKB-KW"/>
</dbReference>
<dbReference type="PANTHER" id="PTHR43335">
    <property type="entry name" value="ABC TRANSPORTER, ATP-BINDING PROTEIN"/>
    <property type="match status" value="1"/>
</dbReference>
<sequence>MDKYVLKINNLSKKYKNIKVVDNINLNIKEGTIYGFLGPNGAGKSTTIRMILGLIKATSGTVKLFGDDIQENRIKILKRIGAIVESPSYYGHLSAYDNLKIWAELKGVNSNKIVEVLKLLNLSEAKNKKINNFSLGMKQRLGIAQALIGDPDFLILDEPTNGLDPMGIREIRNLLISLAKDHNKTIFISSHILSEMELIVDDVGIINKGKLLYEGSLSKLKSEHKSCLNLEEIFINLTGDI</sequence>
<evidence type="ECO:0000259" key="5">
    <source>
        <dbReference type="PROSITE" id="PS50893"/>
    </source>
</evidence>
<dbReference type="EMBL" id="JABEYB010000001">
    <property type="protein sequence ID" value="NNU74454.1"/>
    <property type="molecule type" value="Genomic_DNA"/>
</dbReference>
<dbReference type="RefSeq" id="WP_171295311.1">
    <property type="nucleotide sequence ID" value="NZ_CP087098.1"/>
</dbReference>
<dbReference type="Gene3D" id="3.40.50.300">
    <property type="entry name" value="P-loop containing nucleotide triphosphate hydrolases"/>
    <property type="match status" value="1"/>
</dbReference>
<evidence type="ECO:0000313" key="6">
    <source>
        <dbReference type="EMBL" id="NNU74454.1"/>
    </source>
</evidence>
<protein>
    <submittedName>
        <fullName evidence="6">ABC transporter ATP-binding protein</fullName>
    </submittedName>
</protein>
<evidence type="ECO:0000256" key="2">
    <source>
        <dbReference type="ARBA" id="ARBA00022448"/>
    </source>
</evidence>
<gene>
    <name evidence="6" type="ORF">HLQ16_00655</name>
</gene>
<dbReference type="PANTHER" id="PTHR43335:SF8">
    <property type="entry name" value="ABC TRANSPORTER, ATP-BINDING PROTEIN"/>
    <property type="match status" value="1"/>
</dbReference>
<reference evidence="6 7" key="1">
    <citation type="submission" date="2020-05" db="EMBL/GenBank/DDBJ databases">
        <title>Complete genome of Clostridium estertheticum subspecies estertheticum, isolated from Vacuum packed lamb meat from New Zealand imported to Switzerland.</title>
        <authorList>
            <person name="Wambui J."/>
            <person name="Stevens M.J.A."/>
            <person name="Stephan R."/>
        </authorList>
    </citation>
    <scope>NUCLEOTIDE SEQUENCE [LARGE SCALE GENOMIC DNA]</scope>
    <source>
        <strain evidence="6 7">CEST001</strain>
    </source>
</reference>
<dbReference type="PROSITE" id="PS00211">
    <property type="entry name" value="ABC_TRANSPORTER_1"/>
    <property type="match status" value="1"/>
</dbReference>
<keyword evidence="3" id="KW-0547">Nucleotide-binding</keyword>
<dbReference type="SMART" id="SM00382">
    <property type="entry name" value="AAA"/>
    <property type="match status" value="1"/>
</dbReference>
<dbReference type="AlphaFoldDB" id="A0A7Y3SSB7"/>
<evidence type="ECO:0000313" key="7">
    <source>
        <dbReference type="Proteomes" id="UP000531659"/>
    </source>
</evidence>
<organism evidence="6 7">
    <name type="scientific">Clostridium estertheticum</name>
    <dbReference type="NCBI Taxonomy" id="238834"/>
    <lineage>
        <taxon>Bacteria</taxon>
        <taxon>Bacillati</taxon>
        <taxon>Bacillota</taxon>
        <taxon>Clostridia</taxon>
        <taxon>Eubacteriales</taxon>
        <taxon>Clostridiaceae</taxon>
        <taxon>Clostridium</taxon>
    </lineage>
</organism>
<evidence type="ECO:0000256" key="4">
    <source>
        <dbReference type="ARBA" id="ARBA00022840"/>
    </source>
</evidence>
<dbReference type="InterPro" id="IPR003593">
    <property type="entry name" value="AAA+_ATPase"/>
</dbReference>
<dbReference type="CDD" id="cd03268">
    <property type="entry name" value="ABC_BcrA_bacitracin_resist"/>
    <property type="match status" value="1"/>
</dbReference>
<comment type="caution">
    <text evidence="6">The sequence shown here is derived from an EMBL/GenBank/DDBJ whole genome shotgun (WGS) entry which is preliminary data.</text>
</comment>
<keyword evidence="2" id="KW-0813">Transport</keyword>
<dbReference type="Pfam" id="PF00005">
    <property type="entry name" value="ABC_tran"/>
    <property type="match status" value="1"/>
</dbReference>
<dbReference type="PROSITE" id="PS50893">
    <property type="entry name" value="ABC_TRANSPORTER_2"/>
    <property type="match status" value="1"/>
</dbReference>
<dbReference type="Proteomes" id="UP000531659">
    <property type="component" value="Unassembled WGS sequence"/>
</dbReference>
<proteinExistence type="inferred from homology"/>
<keyword evidence="4 6" id="KW-0067">ATP-binding</keyword>
<dbReference type="InterPro" id="IPR017871">
    <property type="entry name" value="ABC_transporter-like_CS"/>
</dbReference>
<dbReference type="InterPro" id="IPR027417">
    <property type="entry name" value="P-loop_NTPase"/>
</dbReference>
<evidence type="ECO:0000256" key="3">
    <source>
        <dbReference type="ARBA" id="ARBA00022741"/>
    </source>
</evidence>
<evidence type="ECO:0000256" key="1">
    <source>
        <dbReference type="ARBA" id="ARBA00005417"/>
    </source>
</evidence>
<accession>A0A7Y3SSB7</accession>
<feature type="domain" description="ABC transporter" evidence="5">
    <location>
        <begin position="6"/>
        <end position="233"/>
    </location>
</feature>
<name>A0A7Y3SSB7_9CLOT</name>
<dbReference type="GO" id="GO:0016887">
    <property type="term" value="F:ATP hydrolysis activity"/>
    <property type="evidence" value="ECO:0007669"/>
    <property type="project" value="InterPro"/>
</dbReference>
<comment type="similarity">
    <text evidence="1">Belongs to the ABC transporter superfamily.</text>
</comment>
<dbReference type="SUPFAM" id="SSF52540">
    <property type="entry name" value="P-loop containing nucleoside triphosphate hydrolases"/>
    <property type="match status" value="1"/>
</dbReference>